<name>A0AAV5K793_9ROSI</name>
<sequence>MEGTALNFIDPILRDGSRSEMLRCMQLDSLCVQENVARRPTMASVVLMLSSSPVSLQVPSKLAFLMDSIIEQEYSSFASASAQSKRRSTDFTLNEFDCFAEFFYEEVGSSSSLDLRGNFTSNSTYQASLNHIFSSFTSDIENDYGFYNVTFGQNSDQVNAIALCRGDVIPGDCINCINDAAAELRSLCPNQKAAILSYANCMLRYSDRSIFGILERSSFKFHYSWNGYKAKNITAFNDTLNNQLDTLISRAASGDSHRKFATGTAAVPDSEPIHALVQCTPDLSQQQCTSCLSFGKIKVCCDGELGGRAVGPNCNLRFETYSFYDPTPDGPSISPAPLPRPAPPQSPSPSDDAHKVVPGTVSLLLVGSESTPEF</sequence>
<dbReference type="InterPro" id="IPR002902">
    <property type="entry name" value="GNK2"/>
</dbReference>
<dbReference type="Gene3D" id="3.30.430.20">
    <property type="entry name" value="Gnk2 domain, C-X8-C-X2-C motif"/>
    <property type="match status" value="2"/>
</dbReference>
<dbReference type="AlphaFoldDB" id="A0AAV5K793"/>
<gene>
    <name evidence="5" type="ORF">SLEP1_g29556</name>
</gene>
<comment type="caution">
    <text evidence="5">The sequence shown here is derived from an EMBL/GenBank/DDBJ whole genome shotgun (WGS) entry which is preliminary data.</text>
</comment>
<dbReference type="Proteomes" id="UP001054252">
    <property type="component" value="Unassembled WGS sequence"/>
</dbReference>
<keyword evidence="1" id="KW-0732">Signal</keyword>
<protein>
    <recommendedName>
        <fullName evidence="4">Gnk2-homologous domain-containing protein</fullName>
    </recommendedName>
</protein>
<dbReference type="FunFam" id="3.30.430.20:FF:000003">
    <property type="entry name" value="Cysteine-rich RLK (RECEPTOR-like protein kinase) 10"/>
    <property type="match status" value="1"/>
</dbReference>
<dbReference type="CDD" id="cd23509">
    <property type="entry name" value="Gnk2-like"/>
    <property type="match status" value="2"/>
</dbReference>
<dbReference type="InterPro" id="IPR038408">
    <property type="entry name" value="GNK2_sf"/>
</dbReference>
<dbReference type="PANTHER" id="PTHR32099">
    <property type="entry name" value="CYSTEINE-RICH REPEAT SECRETORY PROTEIN"/>
    <property type="match status" value="1"/>
</dbReference>
<evidence type="ECO:0000313" key="5">
    <source>
        <dbReference type="EMBL" id="GKV19271.1"/>
    </source>
</evidence>
<accession>A0AAV5K793</accession>
<dbReference type="EMBL" id="BPVZ01000052">
    <property type="protein sequence ID" value="GKV19271.1"/>
    <property type="molecule type" value="Genomic_DNA"/>
</dbReference>
<evidence type="ECO:0000313" key="6">
    <source>
        <dbReference type="Proteomes" id="UP001054252"/>
    </source>
</evidence>
<reference evidence="5 6" key="1">
    <citation type="journal article" date="2021" name="Commun. Biol.">
        <title>The genome of Shorea leprosula (Dipterocarpaceae) highlights the ecological relevance of drought in aseasonal tropical rainforests.</title>
        <authorList>
            <person name="Ng K.K.S."/>
            <person name="Kobayashi M.J."/>
            <person name="Fawcett J.A."/>
            <person name="Hatakeyama M."/>
            <person name="Paape T."/>
            <person name="Ng C.H."/>
            <person name="Ang C.C."/>
            <person name="Tnah L.H."/>
            <person name="Lee C.T."/>
            <person name="Nishiyama T."/>
            <person name="Sese J."/>
            <person name="O'Brien M.J."/>
            <person name="Copetti D."/>
            <person name="Mohd Noor M.I."/>
            <person name="Ong R.C."/>
            <person name="Putra M."/>
            <person name="Sireger I.Z."/>
            <person name="Indrioko S."/>
            <person name="Kosugi Y."/>
            <person name="Izuno A."/>
            <person name="Isagi Y."/>
            <person name="Lee S.L."/>
            <person name="Shimizu K.K."/>
        </authorList>
    </citation>
    <scope>NUCLEOTIDE SEQUENCE [LARGE SCALE GENOMIC DNA]</scope>
    <source>
        <strain evidence="5">214</strain>
    </source>
</reference>
<evidence type="ECO:0000259" key="4">
    <source>
        <dbReference type="PROSITE" id="PS51473"/>
    </source>
</evidence>
<evidence type="ECO:0000256" key="2">
    <source>
        <dbReference type="ARBA" id="ARBA00022737"/>
    </source>
</evidence>
<dbReference type="FunFam" id="3.30.430.20:FF:000002">
    <property type="entry name" value="Cysteine-rich receptor-like protein kinase 10"/>
    <property type="match status" value="1"/>
</dbReference>
<feature type="compositionally biased region" description="Pro residues" evidence="3">
    <location>
        <begin position="334"/>
        <end position="347"/>
    </location>
</feature>
<dbReference type="PANTHER" id="PTHR32099:SF51">
    <property type="entry name" value="CYSTEINE-RICH RECEPTOR-LIKE PROTEIN KINASE 25 ISOFORM X1"/>
    <property type="match status" value="1"/>
</dbReference>
<feature type="domain" description="Gnk2-homologous" evidence="4">
    <location>
        <begin position="218"/>
        <end position="323"/>
    </location>
</feature>
<proteinExistence type="predicted"/>
<evidence type="ECO:0000256" key="1">
    <source>
        <dbReference type="ARBA" id="ARBA00022729"/>
    </source>
</evidence>
<dbReference type="Pfam" id="PF01657">
    <property type="entry name" value="Stress-antifung"/>
    <property type="match status" value="2"/>
</dbReference>
<evidence type="ECO:0000256" key="3">
    <source>
        <dbReference type="SAM" id="MobiDB-lite"/>
    </source>
</evidence>
<feature type="region of interest" description="Disordered" evidence="3">
    <location>
        <begin position="328"/>
        <end position="374"/>
    </location>
</feature>
<organism evidence="5 6">
    <name type="scientific">Rubroshorea leprosula</name>
    <dbReference type="NCBI Taxonomy" id="152421"/>
    <lineage>
        <taxon>Eukaryota</taxon>
        <taxon>Viridiplantae</taxon>
        <taxon>Streptophyta</taxon>
        <taxon>Embryophyta</taxon>
        <taxon>Tracheophyta</taxon>
        <taxon>Spermatophyta</taxon>
        <taxon>Magnoliopsida</taxon>
        <taxon>eudicotyledons</taxon>
        <taxon>Gunneridae</taxon>
        <taxon>Pentapetalae</taxon>
        <taxon>rosids</taxon>
        <taxon>malvids</taxon>
        <taxon>Malvales</taxon>
        <taxon>Dipterocarpaceae</taxon>
        <taxon>Rubroshorea</taxon>
    </lineage>
</organism>
<feature type="domain" description="Gnk2-homologous" evidence="4">
    <location>
        <begin position="107"/>
        <end position="210"/>
    </location>
</feature>
<keyword evidence="2" id="KW-0677">Repeat</keyword>
<keyword evidence="6" id="KW-1185">Reference proteome</keyword>
<dbReference type="PROSITE" id="PS51473">
    <property type="entry name" value="GNK2"/>
    <property type="match status" value="2"/>
</dbReference>